<reference evidence="2 3" key="1">
    <citation type="submission" date="2015-09" db="EMBL/GenBank/DDBJ databases">
        <title>Trachymyrmex cornetzi WGS genome.</title>
        <authorList>
            <person name="Nygaard S."/>
            <person name="Hu H."/>
            <person name="Boomsma J."/>
            <person name="Zhang G."/>
        </authorList>
    </citation>
    <scope>NUCLEOTIDE SEQUENCE [LARGE SCALE GENOMIC DNA]</scope>
    <source>
        <strain evidence="2">Tcor2-1</strain>
        <tissue evidence="2">Whole body</tissue>
    </source>
</reference>
<name>A0A151JEZ6_9HYME</name>
<evidence type="ECO:0000313" key="3">
    <source>
        <dbReference type="Proteomes" id="UP000078492"/>
    </source>
</evidence>
<feature type="domain" description="Double jelly roll-like" evidence="1">
    <location>
        <begin position="1"/>
        <end position="23"/>
    </location>
</feature>
<sequence>NVKLYLNSTFYPYDDLNLGFGKAENDDNKALVYVKGREKREWLADVLDNDNLTIETLDADYKDIDSLHNLDVTNTMRSVFADI</sequence>
<keyword evidence="3" id="KW-1185">Reference proteome</keyword>
<dbReference type="InterPro" id="IPR049512">
    <property type="entry name" value="DJR-like_dom"/>
</dbReference>
<accession>A0A151JEZ6</accession>
<dbReference type="EMBL" id="KQ979030">
    <property type="protein sequence ID" value="KYN24340.1"/>
    <property type="molecule type" value="Genomic_DNA"/>
</dbReference>
<gene>
    <name evidence="2" type="ORF">ALC57_04059</name>
</gene>
<dbReference type="STRING" id="471704.A0A151JEZ6"/>
<feature type="non-terminal residue" evidence="2">
    <location>
        <position position="1"/>
    </location>
</feature>
<dbReference type="Proteomes" id="UP000078492">
    <property type="component" value="Unassembled WGS sequence"/>
</dbReference>
<evidence type="ECO:0000259" key="1">
    <source>
        <dbReference type="Pfam" id="PF21738"/>
    </source>
</evidence>
<organism evidence="2 3">
    <name type="scientific">Trachymyrmex cornetzi</name>
    <dbReference type="NCBI Taxonomy" id="471704"/>
    <lineage>
        <taxon>Eukaryota</taxon>
        <taxon>Metazoa</taxon>
        <taxon>Ecdysozoa</taxon>
        <taxon>Arthropoda</taxon>
        <taxon>Hexapoda</taxon>
        <taxon>Insecta</taxon>
        <taxon>Pterygota</taxon>
        <taxon>Neoptera</taxon>
        <taxon>Endopterygota</taxon>
        <taxon>Hymenoptera</taxon>
        <taxon>Apocrita</taxon>
        <taxon>Aculeata</taxon>
        <taxon>Formicoidea</taxon>
        <taxon>Formicidae</taxon>
        <taxon>Myrmicinae</taxon>
        <taxon>Trachymyrmex</taxon>
    </lineage>
</organism>
<evidence type="ECO:0000313" key="2">
    <source>
        <dbReference type="EMBL" id="KYN24340.1"/>
    </source>
</evidence>
<proteinExistence type="predicted"/>
<dbReference type="Pfam" id="PF21738">
    <property type="entry name" value="DJR-like_dom"/>
    <property type="match status" value="1"/>
</dbReference>
<dbReference type="AlphaFoldDB" id="A0A151JEZ6"/>
<protein>
    <recommendedName>
        <fullName evidence="1">Double jelly roll-like domain-containing protein</fullName>
    </recommendedName>
</protein>